<evidence type="ECO:0000313" key="4">
    <source>
        <dbReference type="Proteomes" id="UP000780801"/>
    </source>
</evidence>
<feature type="region of interest" description="Disordered" evidence="2">
    <location>
        <begin position="372"/>
        <end position="408"/>
    </location>
</feature>
<comment type="caution">
    <text evidence="3">The sequence shown here is derived from an EMBL/GenBank/DDBJ whole genome shotgun (WGS) entry which is preliminary data.</text>
</comment>
<organism evidence="3 4">
    <name type="scientific">Lunasporangiospora selenospora</name>
    <dbReference type="NCBI Taxonomy" id="979761"/>
    <lineage>
        <taxon>Eukaryota</taxon>
        <taxon>Fungi</taxon>
        <taxon>Fungi incertae sedis</taxon>
        <taxon>Mucoromycota</taxon>
        <taxon>Mortierellomycotina</taxon>
        <taxon>Mortierellomycetes</taxon>
        <taxon>Mortierellales</taxon>
        <taxon>Mortierellaceae</taxon>
        <taxon>Lunasporangiospora</taxon>
    </lineage>
</organism>
<feature type="region of interest" description="Disordered" evidence="2">
    <location>
        <begin position="43"/>
        <end position="97"/>
    </location>
</feature>
<feature type="compositionally biased region" description="Polar residues" evidence="2">
    <location>
        <begin position="84"/>
        <end position="97"/>
    </location>
</feature>
<feature type="region of interest" description="Disordered" evidence="2">
    <location>
        <begin position="951"/>
        <end position="1020"/>
    </location>
</feature>
<feature type="region of interest" description="Disordered" evidence="2">
    <location>
        <begin position="296"/>
        <end position="331"/>
    </location>
</feature>
<gene>
    <name evidence="3" type="ORF">BGW38_001360</name>
</gene>
<feature type="compositionally biased region" description="Basic and acidic residues" evidence="2">
    <location>
        <begin position="1099"/>
        <end position="1132"/>
    </location>
</feature>
<sequence length="1132" mass="125863">MSLLVRDASPSGSPTKSRTESHMSLPFINNLPDLWKKEVMETDTSTLRDSDKASASLVLDSNVSPPLRFQDSSSLSSSQLQSSAKNNSRGDGEVTSMSASQRFSMDDLSGGAFAMPSGHTSIAGSIHLSSVEETTPKSHNDAGSYDMNRDSTGNTLGASARTAATSATTTKAKKKKWQSPKAAKAAAEAEKMASAALLDSIAQDQAQGGTLSSIHNPDSNLFHTDDASSLRSITLSPMSGANSTTLKQHNDISSSASTQQKTLSTIGLNSVSGAGVGIVSGLASLKSSIMIPALDSSLLSPGMGKENGKSEVRKKGHGQSQSSSVAASQSNLLDFVSGPVKTDESEPSGGADIGEHEGIIWDTQHLTQYNDQFPHRHGEHHPESQQNQSKRRPYPQTGKEKQESKWGMNRSVFGAASLQLDKLLSWADHNSPVSASAAKPISPHLDFARPSTLLSFQRAQESRGSGLARDDGPKTEARRLSKLEDEYQNIAMEQREQSRIKIGLFKELQRLYDRRNVNELQQAEAVKSERFEEADSIGTKMTTERERQREAEIRLAETDGHLWVLRRKQAEMTRTIAALFGRAIEEAIEKGETLSQKRQTYEEQTSEFLEEKKRQIQAKREDLEKQKSDVALGMDFLGKDEAELVERMDEETRTEQDELDGLTEKRKAIREDIQELAQKLEQLSQQDKEMTQQIKQVERKIRGIAQQFDSRAQEVAQERRNLDRRNSDLLRKSRQMDQQEAELGQVSQTRETAIKDMQDAIDDAVHQEKQLKLQQSQFDKETRAIERVKAEGELLRERQAGWSLKAEQLKDGLKKQGDKVRLHTEELASEQQRVAELEHELESMEDRSLKIERLKGLAVQRRDFRQASQYSSELSERQVILSRRKQELERLVSQLADVQRQQELETLQAEFDRLTEVQKKEEVVLFNEIQKGIEETIGQLEAIAAEVEEAESQEVVGKDNLNTSGEKSKRLDSTKIKEKQSKPAASDKNGNDAEGSPSSFLSTEKEKGPCQDDKISKESADGVATYSTPVINCFSVHLVKQLKSELLSFREMCRIQFGREGGAVEPGDDQETVASAIEDSAEPETPNRKATELKSTGVSEKDRDEQRQALERDIEAAVAKEDYDKAGKDKSF</sequence>
<feature type="compositionally biased region" description="Low complexity" evidence="2">
    <location>
        <begin position="158"/>
        <end position="170"/>
    </location>
</feature>
<name>A0A9P6KDL0_9FUNG</name>
<keyword evidence="1" id="KW-0175">Coiled coil</keyword>
<feature type="compositionally biased region" description="Low complexity" evidence="2">
    <location>
        <begin position="319"/>
        <end position="330"/>
    </location>
</feature>
<feature type="region of interest" description="Disordered" evidence="2">
    <location>
        <begin position="1060"/>
        <end position="1132"/>
    </location>
</feature>
<feature type="coiled-coil region" evidence="1">
    <location>
        <begin position="820"/>
        <end position="854"/>
    </location>
</feature>
<evidence type="ECO:0000256" key="1">
    <source>
        <dbReference type="SAM" id="Coils"/>
    </source>
</evidence>
<evidence type="ECO:0000256" key="2">
    <source>
        <dbReference type="SAM" id="MobiDB-lite"/>
    </source>
</evidence>
<feature type="compositionally biased region" description="Basic and acidic residues" evidence="2">
    <location>
        <begin position="1003"/>
        <end position="1020"/>
    </location>
</feature>
<feature type="compositionally biased region" description="Basic and acidic residues" evidence="2">
    <location>
        <begin position="43"/>
        <end position="52"/>
    </location>
</feature>
<evidence type="ECO:0000313" key="3">
    <source>
        <dbReference type="EMBL" id="KAF9581574.1"/>
    </source>
</evidence>
<accession>A0A9P6KDL0</accession>
<feature type="compositionally biased region" description="Basic and acidic residues" evidence="2">
    <location>
        <begin position="373"/>
        <end position="383"/>
    </location>
</feature>
<feature type="region of interest" description="Disordered" evidence="2">
    <location>
        <begin position="129"/>
        <end position="183"/>
    </location>
</feature>
<dbReference type="EMBL" id="JAABOA010001427">
    <property type="protein sequence ID" value="KAF9581574.1"/>
    <property type="molecule type" value="Genomic_DNA"/>
</dbReference>
<protein>
    <submittedName>
        <fullName evidence="3">Uncharacterized protein</fullName>
    </submittedName>
</protein>
<dbReference type="OrthoDB" id="2416276at2759"/>
<feature type="region of interest" description="Disordered" evidence="2">
    <location>
        <begin position="710"/>
        <end position="746"/>
    </location>
</feature>
<feature type="region of interest" description="Disordered" evidence="2">
    <location>
        <begin position="1"/>
        <end position="24"/>
    </location>
</feature>
<feature type="compositionally biased region" description="Basic and acidic residues" evidence="2">
    <location>
        <begin position="966"/>
        <end position="981"/>
    </location>
</feature>
<feature type="compositionally biased region" description="Low complexity" evidence="2">
    <location>
        <begin position="72"/>
        <end position="83"/>
    </location>
</feature>
<proteinExistence type="predicted"/>
<dbReference type="AlphaFoldDB" id="A0A9P6KDL0"/>
<keyword evidence="4" id="KW-1185">Reference proteome</keyword>
<feature type="compositionally biased region" description="Basic and acidic residues" evidence="2">
    <location>
        <begin position="716"/>
        <end position="737"/>
    </location>
</feature>
<dbReference type="Proteomes" id="UP000780801">
    <property type="component" value="Unassembled WGS sequence"/>
</dbReference>
<reference evidence="3" key="1">
    <citation type="journal article" date="2020" name="Fungal Divers.">
        <title>Resolving the Mortierellaceae phylogeny through synthesis of multi-gene phylogenetics and phylogenomics.</title>
        <authorList>
            <person name="Vandepol N."/>
            <person name="Liber J."/>
            <person name="Desiro A."/>
            <person name="Na H."/>
            <person name="Kennedy M."/>
            <person name="Barry K."/>
            <person name="Grigoriev I.V."/>
            <person name="Miller A.N."/>
            <person name="O'Donnell K."/>
            <person name="Stajich J.E."/>
            <person name="Bonito G."/>
        </authorList>
    </citation>
    <scope>NUCLEOTIDE SEQUENCE</scope>
    <source>
        <strain evidence="3">KOD1015</strain>
    </source>
</reference>